<dbReference type="Proteomes" id="UP000035680">
    <property type="component" value="Unassembled WGS sequence"/>
</dbReference>
<name>A0A0K0EXC4_STRVS</name>
<evidence type="ECO:0000256" key="2">
    <source>
        <dbReference type="ARBA" id="ARBA00022553"/>
    </source>
</evidence>
<organism evidence="4 5">
    <name type="scientific">Strongyloides venezuelensis</name>
    <name type="common">Threadworm</name>
    <dbReference type="NCBI Taxonomy" id="75913"/>
    <lineage>
        <taxon>Eukaryota</taxon>
        <taxon>Metazoa</taxon>
        <taxon>Ecdysozoa</taxon>
        <taxon>Nematoda</taxon>
        <taxon>Chromadorea</taxon>
        <taxon>Rhabditida</taxon>
        <taxon>Tylenchina</taxon>
        <taxon>Panagrolaimomorpha</taxon>
        <taxon>Strongyloidoidea</taxon>
        <taxon>Strongyloididae</taxon>
        <taxon>Strongyloides</taxon>
    </lineage>
</organism>
<evidence type="ECO:0000256" key="3">
    <source>
        <dbReference type="SAM" id="MobiDB-lite"/>
    </source>
</evidence>
<dbReference type="GO" id="GO:0003924">
    <property type="term" value="F:GTPase activity"/>
    <property type="evidence" value="ECO:0007669"/>
    <property type="project" value="InterPro"/>
</dbReference>
<keyword evidence="4" id="KW-1185">Reference proteome</keyword>
<dbReference type="WBParaSite" id="SVE_0117800.1">
    <property type="protein sequence ID" value="SVE_0117800.1"/>
    <property type="gene ID" value="SVE_0117800"/>
</dbReference>
<dbReference type="GO" id="GO:0005246">
    <property type="term" value="F:calcium channel regulator activity"/>
    <property type="evidence" value="ECO:0007669"/>
    <property type="project" value="TreeGrafter"/>
</dbReference>
<keyword evidence="2" id="KW-0597">Phosphoprotein</keyword>
<feature type="region of interest" description="Disordered" evidence="3">
    <location>
        <begin position="1"/>
        <end position="28"/>
    </location>
</feature>
<evidence type="ECO:0000313" key="5">
    <source>
        <dbReference type="WBParaSite" id="SVE_0117800.1"/>
    </source>
</evidence>
<dbReference type="InterPro" id="IPR027417">
    <property type="entry name" value="P-loop_NTPase"/>
</dbReference>
<dbReference type="PANTHER" id="PTHR45775:SF6">
    <property type="entry name" value="RAD, GEM_KIR FAMILY MEMBER 2, ISOFORM C"/>
    <property type="match status" value="1"/>
</dbReference>
<proteinExistence type="inferred from homology"/>
<feature type="region of interest" description="Disordered" evidence="3">
    <location>
        <begin position="52"/>
        <end position="74"/>
    </location>
</feature>
<dbReference type="SMART" id="SM00173">
    <property type="entry name" value="RAS"/>
    <property type="match status" value="1"/>
</dbReference>
<protein>
    <submittedName>
        <fullName evidence="5">GTP-binding protein Rheb</fullName>
    </submittedName>
</protein>
<dbReference type="AlphaFoldDB" id="A0A0K0EXC4"/>
<dbReference type="PRINTS" id="PR00449">
    <property type="entry name" value="RASTRNSFRMNG"/>
</dbReference>
<dbReference type="GO" id="GO:0005886">
    <property type="term" value="C:plasma membrane"/>
    <property type="evidence" value="ECO:0007669"/>
    <property type="project" value="TreeGrafter"/>
</dbReference>
<comment type="similarity">
    <text evidence="1">Belongs to the small GTPase superfamily. RGK family.</text>
</comment>
<dbReference type="InterPro" id="IPR001806">
    <property type="entry name" value="Small_GTPase"/>
</dbReference>
<evidence type="ECO:0000313" key="4">
    <source>
        <dbReference type="Proteomes" id="UP000035680"/>
    </source>
</evidence>
<reference evidence="4" key="1">
    <citation type="submission" date="2014-07" db="EMBL/GenBank/DDBJ databases">
        <authorList>
            <person name="Martin A.A"/>
            <person name="De Silva N."/>
        </authorList>
    </citation>
    <scope>NUCLEOTIDE SEQUENCE</scope>
</reference>
<dbReference type="GO" id="GO:0005525">
    <property type="term" value="F:GTP binding"/>
    <property type="evidence" value="ECO:0007669"/>
    <property type="project" value="InterPro"/>
</dbReference>
<dbReference type="PROSITE" id="PS51421">
    <property type="entry name" value="RAS"/>
    <property type="match status" value="1"/>
</dbReference>
<feature type="compositionally biased region" description="Low complexity" evidence="3">
    <location>
        <begin position="11"/>
        <end position="26"/>
    </location>
</feature>
<dbReference type="PROSITE" id="PS51419">
    <property type="entry name" value="RAB"/>
    <property type="match status" value="1"/>
</dbReference>
<evidence type="ECO:0000256" key="1">
    <source>
        <dbReference type="ARBA" id="ARBA00008846"/>
    </source>
</evidence>
<dbReference type="SUPFAM" id="SSF52540">
    <property type="entry name" value="P-loop containing nucleoside triphosphate hydrolases"/>
    <property type="match status" value="1"/>
</dbReference>
<dbReference type="PANTHER" id="PTHR45775">
    <property type="entry name" value="RAD, GEM/KIR FAMILY MEMBER 2, ISOFORM C"/>
    <property type="match status" value="1"/>
</dbReference>
<sequence>MESNSGESRRASLPALSSRSRASNRLIIPQTSFNTPTLLEDVAEFELEPPYISQQTSSSAETSPSISSPGSTRPLSARIYRKHLNIERMHNYNDDFDEVFDSSFSKNKKNERIYGSRGVISKFRNEKQKGLNLKNFIISKKGKIVENKSSPDNDKNRRATCPEIFLSSENDVHDINKTILRIYGIKNVGKHALTNKLANYAYPNKYPPVDEPKCLSFKKDYFSRKLQFLLNAKLHELEIIQGSALESEPFQNISNLYMVVYSIDNKDSFNAAIQTISRLVENNHDNTFTQIILVGNKIDLQRIRKISKLEGKTIARIYNSSFIETSSLLGVNIDVLWRKILRNIQKCQGTEESLLSRIINNGRRITKSCEEIVAKLTLQSDSPIITGSSQVEENISKEA</sequence>
<dbReference type="STRING" id="75913.A0A0K0EXC4"/>
<accession>A0A0K0EXC4</accession>
<dbReference type="Pfam" id="PF00071">
    <property type="entry name" value="Ras"/>
    <property type="match status" value="1"/>
</dbReference>
<dbReference type="Gene3D" id="3.40.50.300">
    <property type="entry name" value="P-loop containing nucleotide triphosphate hydrolases"/>
    <property type="match status" value="1"/>
</dbReference>
<dbReference type="InterPro" id="IPR051641">
    <property type="entry name" value="RGK_GTP-binding_reg"/>
</dbReference>
<feature type="compositionally biased region" description="Low complexity" evidence="3">
    <location>
        <begin position="52"/>
        <end position="71"/>
    </location>
</feature>
<reference evidence="5" key="2">
    <citation type="submission" date="2015-08" db="UniProtKB">
        <authorList>
            <consortium name="WormBaseParasite"/>
        </authorList>
    </citation>
    <scope>IDENTIFICATION</scope>
</reference>
<dbReference type="SMART" id="SM00175">
    <property type="entry name" value="RAB"/>
    <property type="match status" value="1"/>
</dbReference>